<dbReference type="Proteomes" id="UP000327118">
    <property type="component" value="Unassembled WGS sequence"/>
</dbReference>
<dbReference type="InterPro" id="IPR046896">
    <property type="entry name" value="Cup1-like_N"/>
</dbReference>
<dbReference type="Pfam" id="PF20263">
    <property type="entry name" value="LYRM2-like"/>
    <property type="match status" value="1"/>
</dbReference>
<feature type="domain" description="LYR motif-containing protein Cup1-like N-terminal" evidence="1">
    <location>
        <begin position="36"/>
        <end position="125"/>
    </location>
</feature>
<evidence type="ECO:0000313" key="3">
    <source>
        <dbReference type="Proteomes" id="UP000327118"/>
    </source>
</evidence>
<accession>A0A5N6YVC6</accession>
<dbReference type="EMBL" id="ML739352">
    <property type="protein sequence ID" value="KAE8349058.1"/>
    <property type="molecule type" value="Genomic_DNA"/>
</dbReference>
<organism evidence="2 3">
    <name type="scientific">Aspergillus coremiiformis</name>
    <dbReference type="NCBI Taxonomy" id="138285"/>
    <lineage>
        <taxon>Eukaryota</taxon>
        <taxon>Fungi</taxon>
        <taxon>Dikarya</taxon>
        <taxon>Ascomycota</taxon>
        <taxon>Pezizomycotina</taxon>
        <taxon>Eurotiomycetes</taxon>
        <taxon>Eurotiomycetidae</taxon>
        <taxon>Eurotiales</taxon>
        <taxon>Aspergillaceae</taxon>
        <taxon>Aspergillus</taxon>
        <taxon>Aspergillus subgen. Circumdati</taxon>
    </lineage>
</organism>
<name>A0A5N6YVC6_9EURO</name>
<evidence type="ECO:0000259" key="1">
    <source>
        <dbReference type="Pfam" id="PF20263"/>
    </source>
</evidence>
<protein>
    <recommendedName>
        <fullName evidence="1">LYR motif-containing protein Cup1-like N-terminal domain-containing protein</fullName>
    </recommendedName>
</protein>
<gene>
    <name evidence="2" type="ORF">BDV28DRAFT_142025</name>
</gene>
<sequence length="367" mass="43638">MGNQKFWWLGRRRKDILERIETLGNPWKMERWQVHYRSLLRECSYLPDPIAKRYMHDYIVSRFRKYVIQEKRPWVRYGFIRQTELFKESKETQQLLKRANEGYTRALEKVLRQAYGRQGRRRKELVCALIAPEIPANTEALKKVLQRPKPYGDDWRPPSIVMDLIKSQQNNSILSVQKLGQVKHLEPCIPRKATLANELAKSRRRNIRKAWYNDIIEQLLPPLSGPDLSTLEELISGKKLWTPPTRRVPVNSSWRQFMARKAEVKRLNRILRYGPKKGEAFRKFARGRPHVITGRFMQKLWRRILSAIPRMDWDSTTQKHCFTFDRVQLRSLGIPGARKLFDDVDSQGKVTSREQVPSEKLTIRYIY</sequence>
<dbReference type="OrthoDB" id="5521299at2759"/>
<keyword evidence="3" id="KW-1185">Reference proteome</keyword>
<proteinExistence type="predicted"/>
<dbReference type="CDD" id="cd20273">
    <property type="entry name" value="Complex1_LYR_unchar"/>
    <property type="match status" value="1"/>
</dbReference>
<evidence type="ECO:0000313" key="2">
    <source>
        <dbReference type="EMBL" id="KAE8349058.1"/>
    </source>
</evidence>
<reference evidence="3" key="1">
    <citation type="submission" date="2019-04" db="EMBL/GenBank/DDBJ databases">
        <title>Friends and foes A comparative genomics studyof 23 Aspergillus species from section Flavi.</title>
        <authorList>
            <consortium name="DOE Joint Genome Institute"/>
            <person name="Kjaerbolling I."/>
            <person name="Vesth T."/>
            <person name="Frisvad J.C."/>
            <person name="Nybo J.L."/>
            <person name="Theobald S."/>
            <person name="Kildgaard S."/>
            <person name="Isbrandt T."/>
            <person name="Kuo A."/>
            <person name="Sato A."/>
            <person name="Lyhne E.K."/>
            <person name="Kogle M.E."/>
            <person name="Wiebenga A."/>
            <person name="Kun R.S."/>
            <person name="Lubbers R.J."/>
            <person name="Makela M.R."/>
            <person name="Barry K."/>
            <person name="Chovatia M."/>
            <person name="Clum A."/>
            <person name="Daum C."/>
            <person name="Haridas S."/>
            <person name="He G."/>
            <person name="LaButti K."/>
            <person name="Lipzen A."/>
            <person name="Mondo S."/>
            <person name="Riley R."/>
            <person name="Salamov A."/>
            <person name="Simmons B.A."/>
            <person name="Magnuson J.K."/>
            <person name="Henrissat B."/>
            <person name="Mortensen U.H."/>
            <person name="Larsen T.O."/>
            <person name="Devries R.P."/>
            <person name="Grigoriev I.V."/>
            <person name="Machida M."/>
            <person name="Baker S.E."/>
            <person name="Andersen M.R."/>
        </authorList>
    </citation>
    <scope>NUCLEOTIDE SEQUENCE [LARGE SCALE GENOMIC DNA]</scope>
    <source>
        <strain evidence="3">CBS 553.77</strain>
    </source>
</reference>
<feature type="non-terminal residue" evidence="2">
    <location>
        <position position="367"/>
    </location>
</feature>
<dbReference type="AlphaFoldDB" id="A0A5N6YVC6"/>